<evidence type="ECO:0000313" key="4">
    <source>
        <dbReference type="Proteomes" id="UP001218188"/>
    </source>
</evidence>
<dbReference type="EMBL" id="JARJCM010000204">
    <property type="protein sequence ID" value="KAJ7022733.1"/>
    <property type="molecule type" value="Genomic_DNA"/>
</dbReference>
<reference evidence="3" key="1">
    <citation type="submission" date="2023-03" db="EMBL/GenBank/DDBJ databases">
        <title>Massive genome expansion in bonnet fungi (Mycena s.s.) driven by repeated elements and novel gene families across ecological guilds.</title>
        <authorList>
            <consortium name="Lawrence Berkeley National Laboratory"/>
            <person name="Harder C.B."/>
            <person name="Miyauchi S."/>
            <person name="Viragh M."/>
            <person name="Kuo A."/>
            <person name="Thoen E."/>
            <person name="Andreopoulos B."/>
            <person name="Lu D."/>
            <person name="Skrede I."/>
            <person name="Drula E."/>
            <person name="Henrissat B."/>
            <person name="Morin E."/>
            <person name="Kohler A."/>
            <person name="Barry K."/>
            <person name="LaButti K."/>
            <person name="Morin E."/>
            <person name="Salamov A."/>
            <person name="Lipzen A."/>
            <person name="Mereny Z."/>
            <person name="Hegedus B."/>
            <person name="Baldrian P."/>
            <person name="Stursova M."/>
            <person name="Weitz H."/>
            <person name="Taylor A."/>
            <person name="Grigoriev I.V."/>
            <person name="Nagy L.G."/>
            <person name="Martin F."/>
            <person name="Kauserud H."/>
        </authorList>
    </citation>
    <scope>NUCLEOTIDE SEQUENCE</scope>
    <source>
        <strain evidence="3">CBHHK200</strain>
    </source>
</reference>
<evidence type="ECO:0000313" key="3">
    <source>
        <dbReference type="EMBL" id="KAJ7022733.1"/>
    </source>
</evidence>
<gene>
    <name evidence="3" type="ORF">C8F04DRAFT_1272318</name>
</gene>
<name>A0AAD6WPY0_9AGAR</name>
<organism evidence="3 4">
    <name type="scientific">Mycena alexandri</name>
    <dbReference type="NCBI Taxonomy" id="1745969"/>
    <lineage>
        <taxon>Eukaryota</taxon>
        <taxon>Fungi</taxon>
        <taxon>Dikarya</taxon>
        <taxon>Basidiomycota</taxon>
        <taxon>Agaricomycotina</taxon>
        <taxon>Agaricomycetes</taxon>
        <taxon>Agaricomycetidae</taxon>
        <taxon>Agaricales</taxon>
        <taxon>Marasmiineae</taxon>
        <taxon>Mycenaceae</taxon>
        <taxon>Mycena</taxon>
    </lineage>
</organism>
<keyword evidence="4" id="KW-1185">Reference proteome</keyword>
<comment type="caution">
    <text evidence="3">The sequence shown here is derived from an EMBL/GenBank/DDBJ whole genome shotgun (WGS) entry which is preliminary data.</text>
</comment>
<feature type="chain" id="PRO_5041980979" evidence="2">
    <location>
        <begin position="23"/>
        <end position="84"/>
    </location>
</feature>
<accession>A0AAD6WPY0</accession>
<dbReference type="Proteomes" id="UP001218188">
    <property type="component" value="Unassembled WGS sequence"/>
</dbReference>
<keyword evidence="2" id="KW-0732">Signal</keyword>
<proteinExistence type="predicted"/>
<evidence type="ECO:0000256" key="2">
    <source>
        <dbReference type="SAM" id="SignalP"/>
    </source>
</evidence>
<feature type="signal peptide" evidence="2">
    <location>
        <begin position="1"/>
        <end position="22"/>
    </location>
</feature>
<evidence type="ECO:0000256" key="1">
    <source>
        <dbReference type="SAM" id="MobiDB-lite"/>
    </source>
</evidence>
<feature type="region of interest" description="Disordered" evidence="1">
    <location>
        <begin position="33"/>
        <end position="84"/>
    </location>
</feature>
<sequence length="84" mass="9355">MRFAPILTALLFAVLKVQPGASRALALVGRAPAGPLNYEEPYSPDEMEKRAGPLNYEEPYSPDEMEKRAGPLNYEEPYSPDELD</sequence>
<dbReference type="AlphaFoldDB" id="A0AAD6WPY0"/>
<protein>
    <submittedName>
        <fullName evidence="3">Uncharacterized protein</fullName>
    </submittedName>
</protein>